<evidence type="ECO:0000259" key="2">
    <source>
        <dbReference type="Pfam" id="PF00934"/>
    </source>
</evidence>
<feature type="domain" description="PE" evidence="2">
    <location>
        <begin position="15"/>
        <end position="105"/>
    </location>
</feature>
<dbReference type="RefSeq" id="WP_065158434.1">
    <property type="nucleotide sequence ID" value="NZ_LZLQ01000060.1"/>
</dbReference>
<dbReference type="EMBL" id="LZLQ01000060">
    <property type="protein sequence ID" value="OBK16698.1"/>
    <property type="molecule type" value="Genomic_DNA"/>
</dbReference>
<evidence type="ECO:0000313" key="4">
    <source>
        <dbReference type="Proteomes" id="UP000093629"/>
    </source>
</evidence>
<dbReference type="InterPro" id="IPR038332">
    <property type="entry name" value="PPE_sf"/>
</dbReference>
<dbReference type="SUPFAM" id="SSF140459">
    <property type="entry name" value="PE/PPE dimer-like"/>
    <property type="match status" value="1"/>
</dbReference>
<dbReference type="AlphaFoldDB" id="A0A1A3N3I2"/>
<evidence type="ECO:0000313" key="3">
    <source>
        <dbReference type="EMBL" id="OBK16698.1"/>
    </source>
</evidence>
<organism evidence="3 4">
    <name type="scientific">Mycobacterium asiaticum</name>
    <dbReference type="NCBI Taxonomy" id="1790"/>
    <lineage>
        <taxon>Bacteria</taxon>
        <taxon>Bacillati</taxon>
        <taxon>Actinomycetota</taxon>
        <taxon>Actinomycetes</taxon>
        <taxon>Mycobacteriales</taxon>
        <taxon>Mycobacteriaceae</taxon>
        <taxon>Mycobacterium</taxon>
    </lineage>
</organism>
<sequence>MALFDDDMSAGVAAVVAVPELIAAAATDLATIDRTLAVARMTAAGPTSNVLPAAADEVSGAVAQLFSQQAREYQRTAGHGAAYLQQFVEHLALAARSYGGVDAANASTLGTAAADAYLTAAASALGTAAADASALGIANASALGTAAAGLPSFDPLVANVTTLFFQVAAGAYYLLFPILLPPIFLALAIWLPLAFLSSVLPL</sequence>
<dbReference type="Proteomes" id="UP000093629">
    <property type="component" value="Unassembled WGS sequence"/>
</dbReference>
<comment type="caution">
    <text evidence="3">The sequence shown here is derived from an EMBL/GenBank/DDBJ whole genome shotgun (WGS) entry which is preliminary data.</text>
</comment>
<keyword evidence="1" id="KW-0472">Membrane</keyword>
<keyword evidence="1" id="KW-0812">Transmembrane</keyword>
<proteinExistence type="predicted"/>
<dbReference type="Gene3D" id="1.10.287.850">
    <property type="entry name" value="HP0062-like domain"/>
    <property type="match status" value="1"/>
</dbReference>
<gene>
    <name evidence="3" type="ORF">A5636_25050</name>
</gene>
<feature type="transmembrane region" description="Helical" evidence="1">
    <location>
        <begin position="182"/>
        <end position="200"/>
    </location>
</feature>
<accession>A0A1A3N3I2</accession>
<protein>
    <recommendedName>
        <fullName evidence="2">PE domain-containing protein</fullName>
    </recommendedName>
</protein>
<evidence type="ECO:0000256" key="1">
    <source>
        <dbReference type="SAM" id="Phobius"/>
    </source>
</evidence>
<reference evidence="3 4" key="1">
    <citation type="submission" date="2016-06" db="EMBL/GenBank/DDBJ databases">
        <authorList>
            <person name="Kjaerup R.B."/>
            <person name="Dalgaard T.S."/>
            <person name="Juul-Madsen H.R."/>
        </authorList>
    </citation>
    <scope>NUCLEOTIDE SEQUENCE [LARGE SCALE GENOMIC DNA]</scope>
    <source>
        <strain evidence="3 4">1245139.5</strain>
    </source>
</reference>
<dbReference type="OrthoDB" id="4753732at2"/>
<dbReference type="Pfam" id="PF00934">
    <property type="entry name" value="PE"/>
    <property type="match status" value="1"/>
</dbReference>
<name>A0A1A3N3I2_MYCAS</name>
<dbReference type="InterPro" id="IPR000084">
    <property type="entry name" value="PE-PGRS_N"/>
</dbReference>
<keyword evidence="4" id="KW-1185">Reference proteome</keyword>
<keyword evidence="1" id="KW-1133">Transmembrane helix</keyword>